<evidence type="ECO:0000256" key="3">
    <source>
        <dbReference type="ARBA" id="ARBA00004763"/>
    </source>
</evidence>
<evidence type="ECO:0000256" key="2">
    <source>
        <dbReference type="ARBA" id="ARBA00001946"/>
    </source>
</evidence>
<gene>
    <name evidence="14" type="primary">folP</name>
    <name evidence="14" type="ORF">VCB98_08325</name>
</gene>
<comment type="cofactor">
    <cofactor evidence="2 12">
        <name>Mg(2+)</name>
        <dbReference type="ChEBI" id="CHEBI:18420"/>
    </cofactor>
</comment>
<dbReference type="EMBL" id="JAYGII010000015">
    <property type="protein sequence ID" value="MEA5445822.1"/>
    <property type="molecule type" value="Genomic_DNA"/>
</dbReference>
<dbReference type="Pfam" id="PF00809">
    <property type="entry name" value="Pterin_bind"/>
    <property type="match status" value="1"/>
</dbReference>
<dbReference type="EC" id="2.5.1.15" evidence="5 12"/>
<organism evidence="14 15">
    <name type="scientific">Natronospira elongata</name>
    <dbReference type="NCBI Taxonomy" id="3110268"/>
    <lineage>
        <taxon>Bacteria</taxon>
        <taxon>Pseudomonadati</taxon>
        <taxon>Pseudomonadota</taxon>
        <taxon>Gammaproteobacteria</taxon>
        <taxon>Natronospirales</taxon>
        <taxon>Natronospiraceae</taxon>
        <taxon>Natronospira</taxon>
    </lineage>
</organism>
<dbReference type="PROSITE" id="PS00792">
    <property type="entry name" value="DHPS_1"/>
    <property type="match status" value="1"/>
</dbReference>
<dbReference type="GO" id="GO:0046654">
    <property type="term" value="P:tetrahydrofolate biosynthetic process"/>
    <property type="evidence" value="ECO:0007669"/>
    <property type="project" value="TreeGrafter"/>
</dbReference>
<dbReference type="InterPro" id="IPR045031">
    <property type="entry name" value="DHP_synth-like"/>
</dbReference>
<evidence type="ECO:0000256" key="4">
    <source>
        <dbReference type="ARBA" id="ARBA00009503"/>
    </source>
</evidence>
<dbReference type="PANTHER" id="PTHR20941:SF1">
    <property type="entry name" value="FOLIC ACID SYNTHESIS PROTEIN FOL1"/>
    <property type="match status" value="1"/>
</dbReference>
<evidence type="ECO:0000256" key="6">
    <source>
        <dbReference type="ARBA" id="ARBA00016919"/>
    </source>
</evidence>
<evidence type="ECO:0000313" key="14">
    <source>
        <dbReference type="EMBL" id="MEA5445822.1"/>
    </source>
</evidence>
<dbReference type="AlphaFoldDB" id="A0AAP6JG16"/>
<dbReference type="RefSeq" id="WP_346051626.1">
    <property type="nucleotide sequence ID" value="NZ_JAYGII010000015.1"/>
</dbReference>
<dbReference type="Proteomes" id="UP001302316">
    <property type="component" value="Unassembled WGS sequence"/>
</dbReference>
<proteinExistence type="inferred from homology"/>
<dbReference type="GO" id="GO:0005829">
    <property type="term" value="C:cytosol"/>
    <property type="evidence" value="ECO:0007669"/>
    <property type="project" value="TreeGrafter"/>
</dbReference>
<reference evidence="14 15" key="1">
    <citation type="submission" date="2023-12" db="EMBL/GenBank/DDBJ databases">
        <title>Whole-genome sequencing of halo(alkali)philic microorganisms from hypersaline lakes.</title>
        <authorList>
            <person name="Sorokin D.Y."/>
            <person name="Merkel A.Y."/>
            <person name="Messina E."/>
            <person name="Yakimov M."/>
        </authorList>
    </citation>
    <scope>NUCLEOTIDE SEQUENCE [LARGE SCALE GENOMIC DNA]</scope>
    <source>
        <strain evidence="14 15">AB-CW1</strain>
    </source>
</reference>
<dbReference type="InterPro" id="IPR011005">
    <property type="entry name" value="Dihydropteroate_synth-like_sf"/>
</dbReference>
<dbReference type="PROSITE" id="PS00793">
    <property type="entry name" value="DHPS_2"/>
    <property type="match status" value="1"/>
</dbReference>
<keyword evidence="9 12" id="KW-0460">Magnesium</keyword>
<dbReference type="GO" id="GO:0046872">
    <property type="term" value="F:metal ion binding"/>
    <property type="evidence" value="ECO:0007669"/>
    <property type="project" value="UniProtKB-KW"/>
</dbReference>
<dbReference type="FunFam" id="3.20.20.20:FF:000006">
    <property type="entry name" value="Dihydropteroate synthase"/>
    <property type="match status" value="1"/>
</dbReference>
<evidence type="ECO:0000256" key="8">
    <source>
        <dbReference type="ARBA" id="ARBA00022723"/>
    </source>
</evidence>
<protein>
    <recommendedName>
        <fullName evidence="6 12">Dihydropteroate synthase</fullName>
        <shortName evidence="12">DHPS</shortName>
        <ecNumber evidence="5 12">2.5.1.15</ecNumber>
    </recommendedName>
    <alternativeName>
        <fullName evidence="11 12">Dihydropteroate pyrophosphorylase</fullName>
    </alternativeName>
</protein>
<dbReference type="GO" id="GO:0004156">
    <property type="term" value="F:dihydropteroate synthase activity"/>
    <property type="evidence" value="ECO:0007669"/>
    <property type="project" value="UniProtKB-EC"/>
</dbReference>
<comment type="similarity">
    <text evidence="4 12">Belongs to the DHPS family.</text>
</comment>
<evidence type="ECO:0000256" key="7">
    <source>
        <dbReference type="ARBA" id="ARBA00022679"/>
    </source>
</evidence>
<keyword evidence="7 12" id="KW-0808">Transferase</keyword>
<dbReference type="CDD" id="cd00739">
    <property type="entry name" value="DHPS"/>
    <property type="match status" value="1"/>
</dbReference>
<sequence length="278" mass="29931">MMLQCGKGRLDLSRPHIMGILNVTPDSFSDGGRFIEPSRALDHARQMMAEGADIIDIGGESTRPGAEAVSEEDELARVLPILEILKSETDVPVSVDTSKPGVMRRVIAAGADIINDVRGFQDPQAVEAVADSQVGLCIMHMLGEPRTMQSDPRYREVVREIRGFLMDQAAVLMDAGVDRHRIMIDPGFGFGKTLEHNLTLLRELGAFSASAFPVLVGMSRKSMIGKVIDRPVEERVHGSVAVASLAAWLGASVVRVHDVAATRDALAMIQAVKATAPA</sequence>
<dbReference type="InterPro" id="IPR000489">
    <property type="entry name" value="Pterin-binding_dom"/>
</dbReference>
<evidence type="ECO:0000256" key="5">
    <source>
        <dbReference type="ARBA" id="ARBA00012458"/>
    </source>
</evidence>
<evidence type="ECO:0000256" key="10">
    <source>
        <dbReference type="ARBA" id="ARBA00022909"/>
    </source>
</evidence>
<dbReference type="PANTHER" id="PTHR20941">
    <property type="entry name" value="FOLATE SYNTHESIS PROTEINS"/>
    <property type="match status" value="1"/>
</dbReference>
<dbReference type="SUPFAM" id="SSF51717">
    <property type="entry name" value="Dihydropteroate synthetase-like"/>
    <property type="match status" value="1"/>
</dbReference>
<dbReference type="PROSITE" id="PS50972">
    <property type="entry name" value="PTERIN_BINDING"/>
    <property type="match status" value="1"/>
</dbReference>
<evidence type="ECO:0000313" key="15">
    <source>
        <dbReference type="Proteomes" id="UP001302316"/>
    </source>
</evidence>
<dbReference type="NCBIfam" id="TIGR01496">
    <property type="entry name" value="DHPS"/>
    <property type="match status" value="1"/>
</dbReference>
<keyword evidence="10 12" id="KW-0289">Folate biosynthesis</keyword>
<feature type="domain" description="Pterin-binding" evidence="13">
    <location>
        <begin position="15"/>
        <end position="267"/>
    </location>
</feature>
<evidence type="ECO:0000256" key="9">
    <source>
        <dbReference type="ARBA" id="ARBA00022842"/>
    </source>
</evidence>
<comment type="caution">
    <text evidence="14">The sequence shown here is derived from an EMBL/GenBank/DDBJ whole genome shotgun (WGS) entry which is preliminary data.</text>
</comment>
<evidence type="ECO:0000259" key="13">
    <source>
        <dbReference type="PROSITE" id="PS50972"/>
    </source>
</evidence>
<dbReference type="Gene3D" id="3.20.20.20">
    <property type="entry name" value="Dihydropteroate synthase-like"/>
    <property type="match status" value="1"/>
</dbReference>
<dbReference type="GO" id="GO:0046656">
    <property type="term" value="P:folic acid biosynthetic process"/>
    <property type="evidence" value="ECO:0007669"/>
    <property type="project" value="UniProtKB-KW"/>
</dbReference>
<comment type="pathway">
    <text evidence="3 12">Cofactor biosynthesis; tetrahydrofolate biosynthesis; 7,8-dihydrofolate from 2-amino-4-hydroxy-6-hydroxymethyl-7,8-dihydropteridine diphosphate and 4-aminobenzoate: step 1/2.</text>
</comment>
<evidence type="ECO:0000256" key="11">
    <source>
        <dbReference type="ARBA" id="ARBA00030193"/>
    </source>
</evidence>
<evidence type="ECO:0000256" key="1">
    <source>
        <dbReference type="ARBA" id="ARBA00000012"/>
    </source>
</evidence>
<name>A0AAP6JG16_9GAMM</name>
<comment type="function">
    <text evidence="12">Catalyzes the condensation of para-aminobenzoate (pABA) with 6-hydroxymethyl-7,8-dihydropterin diphosphate (DHPt-PP) to form 7,8-dihydropteroate (H2Pte), the immediate precursor of folate derivatives.</text>
</comment>
<comment type="catalytic activity">
    <reaction evidence="1">
        <text>(7,8-dihydropterin-6-yl)methyl diphosphate + 4-aminobenzoate = 7,8-dihydropteroate + diphosphate</text>
        <dbReference type="Rhea" id="RHEA:19949"/>
        <dbReference type="ChEBI" id="CHEBI:17836"/>
        <dbReference type="ChEBI" id="CHEBI:17839"/>
        <dbReference type="ChEBI" id="CHEBI:33019"/>
        <dbReference type="ChEBI" id="CHEBI:72950"/>
        <dbReference type="EC" id="2.5.1.15"/>
    </reaction>
</comment>
<accession>A0AAP6JG16</accession>
<keyword evidence="15" id="KW-1185">Reference proteome</keyword>
<evidence type="ECO:0000256" key="12">
    <source>
        <dbReference type="RuleBase" id="RU361205"/>
    </source>
</evidence>
<keyword evidence="8 12" id="KW-0479">Metal-binding</keyword>
<dbReference type="InterPro" id="IPR006390">
    <property type="entry name" value="DHP_synth_dom"/>
</dbReference>